<keyword evidence="2" id="KW-0472">Membrane</keyword>
<sequence length="101" mass="11253">MRPLARAVSALRRAPPRQPRPLLRPSPRSYATRPKTPVGEWYTSILPAMFPISLLASAVYTALLLAQLTLSHEQTMDEQAVRLAELEAEVDALHRARKPTA</sequence>
<evidence type="ECO:0000256" key="1">
    <source>
        <dbReference type="SAM" id="MobiDB-lite"/>
    </source>
</evidence>
<keyword evidence="2" id="KW-0812">Transmembrane</keyword>
<evidence type="ECO:0000313" key="4">
    <source>
        <dbReference type="Proteomes" id="UP001222325"/>
    </source>
</evidence>
<feature type="transmembrane region" description="Helical" evidence="2">
    <location>
        <begin position="45"/>
        <end position="66"/>
    </location>
</feature>
<dbReference type="EMBL" id="JARJCN010000013">
    <property type="protein sequence ID" value="KAJ7095225.1"/>
    <property type="molecule type" value="Genomic_DNA"/>
</dbReference>
<protein>
    <submittedName>
        <fullName evidence="3">Uncharacterized protein</fullName>
    </submittedName>
</protein>
<keyword evidence="2" id="KW-1133">Transmembrane helix</keyword>
<keyword evidence="4" id="KW-1185">Reference proteome</keyword>
<organism evidence="3 4">
    <name type="scientific">Mycena belliarum</name>
    <dbReference type="NCBI Taxonomy" id="1033014"/>
    <lineage>
        <taxon>Eukaryota</taxon>
        <taxon>Fungi</taxon>
        <taxon>Dikarya</taxon>
        <taxon>Basidiomycota</taxon>
        <taxon>Agaricomycotina</taxon>
        <taxon>Agaricomycetes</taxon>
        <taxon>Agaricomycetidae</taxon>
        <taxon>Agaricales</taxon>
        <taxon>Marasmiineae</taxon>
        <taxon>Mycenaceae</taxon>
        <taxon>Mycena</taxon>
    </lineage>
</organism>
<dbReference type="Proteomes" id="UP001222325">
    <property type="component" value="Unassembled WGS sequence"/>
</dbReference>
<comment type="caution">
    <text evidence="3">The sequence shown here is derived from an EMBL/GenBank/DDBJ whole genome shotgun (WGS) entry which is preliminary data.</text>
</comment>
<reference evidence="3" key="1">
    <citation type="submission" date="2023-03" db="EMBL/GenBank/DDBJ databases">
        <title>Massive genome expansion in bonnet fungi (Mycena s.s.) driven by repeated elements and novel gene families across ecological guilds.</title>
        <authorList>
            <consortium name="Lawrence Berkeley National Laboratory"/>
            <person name="Harder C.B."/>
            <person name="Miyauchi S."/>
            <person name="Viragh M."/>
            <person name="Kuo A."/>
            <person name="Thoen E."/>
            <person name="Andreopoulos B."/>
            <person name="Lu D."/>
            <person name="Skrede I."/>
            <person name="Drula E."/>
            <person name="Henrissat B."/>
            <person name="Morin E."/>
            <person name="Kohler A."/>
            <person name="Barry K."/>
            <person name="LaButti K."/>
            <person name="Morin E."/>
            <person name="Salamov A."/>
            <person name="Lipzen A."/>
            <person name="Mereny Z."/>
            <person name="Hegedus B."/>
            <person name="Baldrian P."/>
            <person name="Stursova M."/>
            <person name="Weitz H."/>
            <person name="Taylor A."/>
            <person name="Grigoriev I.V."/>
            <person name="Nagy L.G."/>
            <person name="Martin F."/>
            <person name="Kauserud H."/>
        </authorList>
    </citation>
    <scope>NUCLEOTIDE SEQUENCE</scope>
    <source>
        <strain evidence="3">CBHHK173m</strain>
    </source>
</reference>
<feature type="region of interest" description="Disordered" evidence="1">
    <location>
        <begin position="1"/>
        <end position="34"/>
    </location>
</feature>
<accession>A0AAD6XRZ0</accession>
<gene>
    <name evidence="3" type="ORF">B0H15DRAFT_946660</name>
</gene>
<proteinExistence type="predicted"/>
<evidence type="ECO:0000313" key="3">
    <source>
        <dbReference type="EMBL" id="KAJ7095225.1"/>
    </source>
</evidence>
<name>A0AAD6XRZ0_9AGAR</name>
<evidence type="ECO:0000256" key="2">
    <source>
        <dbReference type="SAM" id="Phobius"/>
    </source>
</evidence>
<dbReference type="AlphaFoldDB" id="A0AAD6XRZ0"/>